<dbReference type="Pfam" id="PF04357">
    <property type="entry name" value="TamB"/>
    <property type="match status" value="1"/>
</dbReference>
<dbReference type="GO" id="GO:0009306">
    <property type="term" value="P:protein secretion"/>
    <property type="evidence" value="ECO:0007669"/>
    <property type="project" value="InterPro"/>
</dbReference>
<accession>A0A8J6PV54</accession>
<evidence type="ECO:0000313" key="8">
    <source>
        <dbReference type="Proteomes" id="UP000643405"/>
    </source>
</evidence>
<reference evidence="7" key="1">
    <citation type="submission" date="2020-09" db="EMBL/GenBank/DDBJ databases">
        <title>Genome seq and assembly of Tianweitania sp.</title>
        <authorList>
            <person name="Chhetri G."/>
        </authorList>
    </citation>
    <scope>NUCLEOTIDE SEQUENCE</scope>
    <source>
        <strain evidence="7">Rool2</strain>
    </source>
</reference>
<evidence type="ECO:0000259" key="6">
    <source>
        <dbReference type="Pfam" id="PF04357"/>
    </source>
</evidence>
<dbReference type="InterPro" id="IPR007452">
    <property type="entry name" value="TamB_C"/>
</dbReference>
<keyword evidence="8" id="KW-1185">Reference proteome</keyword>
<comment type="subcellular location">
    <subcellularLocation>
        <location evidence="1">Membrane</location>
        <topology evidence="1">Single-pass membrane protein</topology>
    </subcellularLocation>
</comment>
<dbReference type="PANTHER" id="PTHR36985:SF1">
    <property type="entry name" value="TRANSLOCATION AND ASSEMBLY MODULE SUBUNIT TAMB"/>
    <property type="match status" value="1"/>
</dbReference>
<dbReference type="RefSeq" id="WP_188164108.1">
    <property type="nucleotide sequence ID" value="NZ_JACVVX010000002.1"/>
</dbReference>
<feature type="compositionally biased region" description="Basic and acidic residues" evidence="5">
    <location>
        <begin position="1347"/>
        <end position="1356"/>
    </location>
</feature>
<gene>
    <name evidence="7" type="ORF">ICI42_08425</name>
</gene>
<keyword evidence="2" id="KW-0812">Transmembrane</keyword>
<evidence type="ECO:0000256" key="5">
    <source>
        <dbReference type="SAM" id="MobiDB-lite"/>
    </source>
</evidence>
<evidence type="ECO:0000256" key="2">
    <source>
        <dbReference type="ARBA" id="ARBA00022692"/>
    </source>
</evidence>
<comment type="caution">
    <text evidence="7">The sequence shown here is derived from an EMBL/GenBank/DDBJ whole genome shotgun (WGS) entry which is preliminary data.</text>
</comment>
<dbReference type="GO" id="GO:0005886">
    <property type="term" value="C:plasma membrane"/>
    <property type="evidence" value="ECO:0007669"/>
    <property type="project" value="InterPro"/>
</dbReference>
<evidence type="ECO:0000256" key="4">
    <source>
        <dbReference type="ARBA" id="ARBA00023136"/>
    </source>
</evidence>
<feature type="domain" description="Translocation and assembly module TamB C-terminal" evidence="6">
    <location>
        <begin position="1247"/>
        <end position="1595"/>
    </location>
</feature>
<sequence>MKLAKRLLRILRNVVLLVLALAIGAVAVFTLTARGRDNLAGLISTMASSPDMTVRISGIDGIWSGALTVENVVIGDRDGAWLALRDVAVDWSPTALLSRTFRAESISAQRIEVARLPKASETPSEPSSTGFSLPVSIDIAKIDLPDIAMGEVLAGSGVAQLSADGMLRVDRSINAIESKLNVARTDGKQGTIVADINFAPNENTLVLNLQASEPQGGIIANLLGLSDQPAVQATLSGEGPLADWSGQGNVTIDGAVIAQLLGRHQAVDGGNRFEVKGDGQFDRFVPDAFKPVLTGATNFDLAGTLLSGGGVELERGNLSTGALTGSGSGIINPQGASDFSFQLDTTDQPVALSFGDAQRIDVAVKNATVRIFGDGAEPMLDVGASLAYVFAGGTKVHNLDATIHSDGFNVADRSGPVDINLAAGRLETDVATLAPLVAGQVKATLGGSISQEEVVVNSGTITSDTLNGTVTAKVTLADLAVELAMSADVATIALPEAVRAPLDERVQFSATATRDAEGAFAANEIQLTSGALTATGLGSLSGDTISADIKGSYSDISRVSPVAKGAIDFALTARGPLSGPDLSFDISSSRLEAVGREINDLKLTATGRADFANPAADVKLSGSVGGEALSGNAVLRTTDGQRRIDGLALSLGENKIAGDIVLDEQFLPVGKLTINLPDISPLAALALDSASGDVTGSVDFTKPGGVPQVQVVLNTASLTRGDLSAQTVAIDALLTNYVEMPTIAGTIKAETVTSGTTVVRDVDVALTSDGEWTSFDGGAVVTDIPARAAGRVRIANGVTTVELASADATIRGLAAAVSKPSTITVANGTAELNGLAVTVGGGTATINGTAGSTLNLDVALANVPASLANTFSPELGLAGSINGTVKATGEASNPSVAYDISATGMQTAKLAGVPPVDINSTGNLADNRLTFQATVANGGGLNIRGDGSVTIADTPTLDINATLANVPAALANSFSPGLGLAGTINGTVKATGPATSPTVAYDLRATGLRTAQMAGIPPLNVNSTGNLANNRLTFQATVANGGGMNIRGEGSVSIAGTPTLDVNATLANVPAALANSFSPGLGLAGTINGTVRATGPATSPNVAYDLRASGVQAAALSSAGVGSLNVTSTGNLANNRLTFQATIGDGFGTSIQGGGSVNIAGTPALDLTFSGRVPFAILDRQLAAQSVAIDGAADVNVTVRGPASAPVITGSVRASGARVVYASAGLAVNDLSLDIAIANNVATINRMDGTLSSGGRLSVSGTVGTAPGSGFPANITITVVDGRYTDGQVVAANFSANLAIRGQLVSSPTLSGSIDLARTVITIPTNLPASLAQLNVQHRNPPPAVKAQDRALRPEEATGGQSGLKLDIDIRAANRIFIQGRGVDAEMGGNLKLVGPATSPSAVGQFTMTRGRLEVLGQRLDFSAGSVTFAGSLVPTLNFTAESSASDATVTINITGAANNPRFTFSSVPALPEDEVLARLIFGRSMSNLSPLQIAQLASAAAELAGVDGATSLLTTLRNRLGVDDLDLRTTEGGGTAVSVGKYLNDRTYLTLEKGDQPGSGRVGIDLRIGRGVKLRGEARDDGEAKGGIFYEKEY</sequence>
<dbReference type="Proteomes" id="UP000643405">
    <property type="component" value="Unassembled WGS sequence"/>
</dbReference>
<evidence type="ECO:0000256" key="1">
    <source>
        <dbReference type="ARBA" id="ARBA00004167"/>
    </source>
</evidence>
<dbReference type="PANTHER" id="PTHR36985">
    <property type="entry name" value="TRANSLOCATION AND ASSEMBLY MODULE SUBUNIT TAMB"/>
    <property type="match status" value="1"/>
</dbReference>
<evidence type="ECO:0000256" key="3">
    <source>
        <dbReference type="ARBA" id="ARBA00022989"/>
    </source>
</evidence>
<keyword evidence="4" id="KW-0472">Membrane</keyword>
<dbReference type="EMBL" id="JACVVX010000002">
    <property type="protein sequence ID" value="MBD0414677.1"/>
    <property type="molecule type" value="Genomic_DNA"/>
</dbReference>
<protein>
    <submittedName>
        <fullName evidence="7">Translocation/assembly module TamB domain-containing protein</fullName>
    </submittedName>
</protein>
<keyword evidence="3" id="KW-1133">Transmembrane helix</keyword>
<feature type="region of interest" description="Disordered" evidence="5">
    <location>
        <begin position="1341"/>
        <end position="1360"/>
    </location>
</feature>
<name>A0A8J6PV54_9HYPH</name>
<organism evidence="7 8">
    <name type="scientific">Oryzicola mucosus</name>
    <dbReference type="NCBI Taxonomy" id="2767425"/>
    <lineage>
        <taxon>Bacteria</taxon>
        <taxon>Pseudomonadati</taxon>
        <taxon>Pseudomonadota</taxon>
        <taxon>Alphaproteobacteria</taxon>
        <taxon>Hyphomicrobiales</taxon>
        <taxon>Phyllobacteriaceae</taxon>
        <taxon>Oryzicola</taxon>
    </lineage>
</organism>
<evidence type="ECO:0000313" key="7">
    <source>
        <dbReference type="EMBL" id="MBD0414677.1"/>
    </source>
</evidence>
<dbReference type="GO" id="GO:0097347">
    <property type="term" value="C:TAM protein secretion complex"/>
    <property type="evidence" value="ECO:0007669"/>
    <property type="project" value="TreeGrafter"/>
</dbReference>
<proteinExistence type="predicted"/>